<evidence type="ECO:0000313" key="6">
    <source>
        <dbReference type="Proteomes" id="UP000750711"/>
    </source>
</evidence>
<name>A0A9P8IE41_9PEZI</name>
<dbReference type="GO" id="GO:0016407">
    <property type="term" value="F:acetyltransferase activity"/>
    <property type="evidence" value="ECO:0007669"/>
    <property type="project" value="InterPro"/>
</dbReference>
<organism evidence="5 6">
    <name type="scientific">Trichoglossum hirsutum</name>
    <dbReference type="NCBI Taxonomy" id="265104"/>
    <lineage>
        <taxon>Eukaryota</taxon>
        <taxon>Fungi</taxon>
        <taxon>Dikarya</taxon>
        <taxon>Ascomycota</taxon>
        <taxon>Pezizomycotina</taxon>
        <taxon>Geoglossomycetes</taxon>
        <taxon>Geoglossales</taxon>
        <taxon>Geoglossaceae</taxon>
        <taxon>Trichoglossum</taxon>
    </lineage>
</organism>
<dbReference type="PANTHER" id="PTHR23416:SF76">
    <property type="entry name" value="ZN(II)2CYS6 TRANSCRIPTION FACTOR (EUROFUNG)"/>
    <property type="match status" value="1"/>
</dbReference>
<dbReference type="Pfam" id="PF14602">
    <property type="entry name" value="Hexapep_2"/>
    <property type="match status" value="2"/>
</dbReference>
<comment type="similarity">
    <text evidence="1">Belongs to the transferase hexapeptide repeat family.</text>
</comment>
<dbReference type="InterPro" id="IPR001451">
    <property type="entry name" value="Hexapep"/>
</dbReference>
<dbReference type="SUPFAM" id="SSF51161">
    <property type="entry name" value="Trimeric LpxA-like enzymes"/>
    <property type="match status" value="1"/>
</dbReference>
<reference evidence="5" key="1">
    <citation type="submission" date="2021-03" db="EMBL/GenBank/DDBJ databases">
        <title>Comparative genomics and phylogenomic investigation of the class Geoglossomycetes provide insights into ecological specialization and systematics.</title>
        <authorList>
            <person name="Melie T."/>
            <person name="Pirro S."/>
            <person name="Miller A.N."/>
            <person name="Quandt A."/>
        </authorList>
    </citation>
    <scope>NUCLEOTIDE SEQUENCE</scope>
    <source>
        <strain evidence="5">CAQ_001_2017</strain>
    </source>
</reference>
<keyword evidence="2" id="KW-0808">Transferase</keyword>
<evidence type="ECO:0000256" key="3">
    <source>
        <dbReference type="SAM" id="MobiDB-lite"/>
    </source>
</evidence>
<dbReference type="InterPro" id="IPR051159">
    <property type="entry name" value="Hexapeptide_acetyltransf"/>
</dbReference>
<dbReference type="Pfam" id="PF12464">
    <property type="entry name" value="Mac"/>
    <property type="match status" value="1"/>
</dbReference>
<dbReference type="Proteomes" id="UP000750711">
    <property type="component" value="Unassembled WGS sequence"/>
</dbReference>
<evidence type="ECO:0000313" key="5">
    <source>
        <dbReference type="EMBL" id="KAH0548039.1"/>
    </source>
</evidence>
<feature type="region of interest" description="Disordered" evidence="3">
    <location>
        <begin position="1"/>
        <end position="111"/>
    </location>
</feature>
<evidence type="ECO:0000256" key="1">
    <source>
        <dbReference type="ARBA" id="ARBA00007274"/>
    </source>
</evidence>
<evidence type="ECO:0000256" key="2">
    <source>
        <dbReference type="ARBA" id="ARBA00022679"/>
    </source>
</evidence>
<dbReference type="InterPro" id="IPR024688">
    <property type="entry name" value="Mac_dom"/>
</dbReference>
<proteinExistence type="inferred from homology"/>
<dbReference type="GO" id="GO:0008374">
    <property type="term" value="F:O-acyltransferase activity"/>
    <property type="evidence" value="ECO:0007669"/>
    <property type="project" value="TreeGrafter"/>
</dbReference>
<evidence type="ECO:0000259" key="4">
    <source>
        <dbReference type="SMART" id="SM01266"/>
    </source>
</evidence>
<gene>
    <name evidence="5" type="ORF">GP486_008219</name>
</gene>
<feature type="domain" description="Maltose/galactoside acetyltransferase" evidence="4">
    <location>
        <begin position="156"/>
        <end position="213"/>
    </location>
</feature>
<accession>A0A9P8IE41</accession>
<dbReference type="AlphaFoldDB" id="A0A9P8IE41"/>
<dbReference type="PANTHER" id="PTHR23416">
    <property type="entry name" value="SIALIC ACID SYNTHASE-RELATED"/>
    <property type="match status" value="1"/>
</dbReference>
<sequence length="335" mass="36129">MGEPQASVPFPPQPTVYTGHPQPAQRLEPSPVSYRRTGSISAQAGVSGRPILIEDERDPQMTTSPQHQAPPLDKSAPGPAFIPGHHPKADYGRVPPMHELPRPGEPSSATSVVATRPIVQTPQTASPQTPHQVQAQAQAQLALQHQASLRRPKTEKEKMLAGELYYAYVPELVDERERCKAACWRFNNSTNPNLGVSRDERSRLFRAILQPREIPSTLSIATPKSPIGSVGENVVVEAPFTCDYGYNISLGDDVCIGANCTIMDTCSVSVGARCILGPNVSIYSATLPIDPRRRKGSQGPSLGRGIIIEDDCWIGGGVTILCVRPANLAIVSLQN</sequence>
<dbReference type="CDD" id="cd03357">
    <property type="entry name" value="LbH_MAT_GAT"/>
    <property type="match status" value="1"/>
</dbReference>
<dbReference type="InterPro" id="IPR011004">
    <property type="entry name" value="Trimer_LpxA-like_sf"/>
</dbReference>
<dbReference type="Gene3D" id="2.160.10.10">
    <property type="entry name" value="Hexapeptide repeat proteins"/>
    <property type="match status" value="1"/>
</dbReference>
<comment type="caution">
    <text evidence="5">The sequence shown here is derived from an EMBL/GenBank/DDBJ whole genome shotgun (WGS) entry which is preliminary data.</text>
</comment>
<protein>
    <recommendedName>
        <fullName evidence="4">Maltose/galactoside acetyltransferase domain-containing protein</fullName>
    </recommendedName>
</protein>
<dbReference type="EMBL" id="JAGHQM010002910">
    <property type="protein sequence ID" value="KAH0548039.1"/>
    <property type="molecule type" value="Genomic_DNA"/>
</dbReference>
<dbReference type="SMART" id="SM01266">
    <property type="entry name" value="Mac"/>
    <property type="match status" value="1"/>
</dbReference>
<keyword evidence="6" id="KW-1185">Reference proteome</keyword>